<reference evidence="2 3" key="1">
    <citation type="journal article" date="2021" name="BMC Genomics">
        <title>Telomere-to-telomere genome assembly of asparaginase-producing Trichoderma simmonsii.</title>
        <authorList>
            <person name="Chung D."/>
            <person name="Kwon Y.M."/>
            <person name="Yang Y."/>
        </authorList>
    </citation>
    <scope>NUCLEOTIDE SEQUENCE [LARGE SCALE GENOMIC DNA]</scope>
    <source>
        <strain evidence="2 3">GH-Sj1</strain>
    </source>
</reference>
<protein>
    <submittedName>
        <fullName evidence="2">Uncharacterized protein</fullName>
    </submittedName>
</protein>
<accession>A0A8G0PH40</accession>
<evidence type="ECO:0000256" key="1">
    <source>
        <dbReference type="SAM" id="MobiDB-lite"/>
    </source>
</evidence>
<gene>
    <name evidence="2" type="ORF">H0G86_008184</name>
</gene>
<evidence type="ECO:0000313" key="2">
    <source>
        <dbReference type="EMBL" id="QYT01132.1"/>
    </source>
</evidence>
<evidence type="ECO:0000313" key="3">
    <source>
        <dbReference type="Proteomes" id="UP000826661"/>
    </source>
</evidence>
<feature type="region of interest" description="Disordered" evidence="1">
    <location>
        <begin position="1"/>
        <end position="25"/>
    </location>
</feature>
<proteinExistence type="predicted"/>
<organism evidence="2 3">
    <name type="scientific">Trichoderma simmonsii</name>
    <dbReference type="NCBI Taxonomy" id="1491479"/>
    <lineage>
        <taxon>Eukaryota</taxon>
        <taxon>Fungi</taxon>
        <taxon>Dikarya</taxon>
        <taxon>Ascomycota</taxon>
        <taxon>Pezizomycotina</taxon>
        <taxon>Sordariomycetes</taxon>
        <taxon>Hypocreomycetidae</taxon>
        <taxon>Hypocreales</taxon>
        <taxon>Hypocreaceae</taxon>
        <taxon>Trichoderma</taxon>
    </lineage>
</organism>
<dbReference type="EMBL" id="CP075867">
    <property type="protein sequence ID" value="QYT01132.1"/>
    <property type="molecule type" value="Genomic_DNA"/>
</dbReference>
<sequence length="173" mass="19098">MPSQPGETPGPKRDGRRLFPRQDPSSSKGLCFLLVAHQANQGGQGRHAEPSRRFTGLQLLSKSLVDKGRIMADPKETPFACGDATSTHATAPMILVDSFSLSRSTVASEPTSTEAKVDCDWFWLGRRHIPPAMSAQFQLALWKWRKGKRKEKESCHSLRAFVVGTFDSSLTSK</sequence>
<name>A0A8G0PH40_9HYPO</name>
<dbReference type="Proteomes" id="UP000826661">
    <property type="component" value="Chromosome IV"/>
</dbReference>
<dbReference type="AlphaFoldDB" id="A0A8G0PH40"/>
<keyword evidence="3" id="KW-1185">Reference proteome</keyword>